<gene>
    <name evidence="1" type="ORF">CN551_28620</name>
</gene>
<evidence type="ECO:0000313" key="2">
    <source>
        <dbReference type="Proteomes" id="UP000220078"/>
    </source>
</evidence>
<sequence length="84" mass="10051">MFLDILPLISSRFYSLRLNKKFELDLSSLEAEYILEFMMKEIGPLVYNQAVEDACKTLRLQMDVIEEEIYVLQFPLNYPHFHFV</sequence>
<proteinExistence type="predicted"/>
<dbReference type="Pfam" id="PF09932">
    <property type="entry name" value="DUF2164"/>
    <property type="match status" value="1"/>
</dbReference>
<dbReference type="AlphaFoldDB" id="A0AB36SY80"/>
<accession>A0AB36SY80</accession>
<protein>
    <submittedName>
        <fullName evidence="1">DUF2164 domain-containing protein</fullName>
    </submittedName>
</protein>
<comment type="caution">
    <text evidence="1">The sequence shown here is derived from an EMBL/GenBank/DDBJ whole genome shotgun (WGS) entry which is preliminary data.</text>
</comment>
<organism evidence="1 2">
    <name type="scientific">Bacillus toyonensis</name>
    <dbReference type="NCBI Taxonomy" id="155322"/>
    <lineage>
        <taxon>Bacteria</taxon>
        <taxon>Bacillati</taxon>
        <taxon>Bacillota</taxon>
        <taxon>Bacilli</taxon>
        <taxon>Bacillales</taxon>
        <taxon>Bacillaceae</taxon>
        <taxon>Bacillus</taxon>
        <taxon>Bacillus cereus group</taxon>
    </lineage>
</organism>
<evidence type="ECO:0000313" key="1">
    <source>
        <dbReference type="EMBL" id="PEN83895.1"/>
    </source>
</evidence>
<name>A0AB36SY80_9BACI</name>
<reference evidence="1 2" key="1">
    <citation type="submission" date="2017-09" db="EMBL/GenBank/DDBJ databases">
        <title>Large-scale bioinformatics analysis of Bacillus genomes uncovers conserved roles of natural products in bacterial physiology.</title>
        <authorList>
            <consortium name="Agbiome Team Llc"/>
            <person name="Bleich R.M."/>
            <person name="Kirk G.J."/>
            <person name="Santa Maria K.C."/>
            <person name="Allen S.E."/>
            <person name="Farag S."/>
            <person name="Shank E.A."/>
            <person name="Bowers A."/>
        </authorList>
    </citation>
    <scope>NUCLEOTIDE SEQUENCE [LARGE SCALE GENOMIC DNA]</scope>
    <source>
        <strain evidence="1 2">AFS027629</strain>
    </source>
</reference>
<dbReference type="InterPro" id="IPR018680">
    <property type="entry name" value="DUF2164"/>
</dbReference>
<dbReference type="Proteomes" id="UP000220078">
    <property type="component" value="Unassembled WGS sequence"/>
</dbReference>
<dbReference type="EMBL" id="NUAP01000063">
    <property type="protein sequence ID" value="PEN83895.1"/>
    <property type="molecule type" value="Genomic_DNA"/>
</dbReference>